<comment type="cofactor">
    <cofactor evidence="1">
        <name>Mg(2+)</name>
        <dbReference type="ChEBI" id="CHEBI:18420"/>
    </cofactor>
</comment>
<name>A0ABD5VWH3_9EURY</name>
<keyword evidence="3" id="KW-1185">Reference proteome</keyword>
<dbReference type="AlphaFoldDB" id="A0ABD5VWH3"/>
<proteinExistence type="predicted"/>
<organism evidence="2 3">
    <name type="scientific">Halovenus salina</name>
    <dbReference type="NCBI Taxonomy" id="1510225"/>
    <lineage>
        <taxon>Archaea</taxon>
        <taxon>Methanobacteriati</taxon>
        <taxon>Methanobacteriota</taxon>
        <taxon>Stenosarchaea group</taxon>
        <taxon>Halobacteria</taxon>
        <taxon>Halobacteriales</taxon>
        <taxon>Haloarculaceae</taxon>
        <taxon>Halovenus</taxon>
    </lineage>
</organism>
<sequence>MPTRPQPWDSLAGVHLVREAGGMATDVYGDRWHVDSEGLVVSNGNAHDRLLETIQDGIGLEV</sequence>
<reference evidence="2 3" key="1">
    <citation type="journal article" date="2019" name="Int. J. Syst. Evol. Microbiol.">
        <title>The Global Catalogue of Microorganisms (GCM) 10K type strain sequencing project: providing services to taxonomists for standard genome sequencing and annotation.</title>
        <authorList>
            <consortium name="The Broad Institute Genomics Platform"/>
            <consortium name="The Broad Institute Genome Sequencing Center for Infectious Disease"/>
            <person name="Wu L."/>
            <person name="Ma J."/>
        </authorList>
    </citation>
    <scope>NUCLEOTIDE SEQUENCE [LARGE SCALE GENOMIC DNA]</scope>
    <source>
        <strain evidence="2 3">JCM 30072</strain>
    </source>
</reference>
<comment type="caution">
    <text evidence="2">The sequence shown here is derived from an EMBL/GenBank/DDBJ whole genome shotgun (WGS) entry which is preliminary data.</text>
</comment>
<dbReference type="RefSeq" id="WP_382186763.1">
    <property type="nucleotide sequence ID" value="NZ_JBHSZI010000001.1"/>
</dbReference>
<dbReference type="Gene3D" id="3.40.190.80">
    <property type="match status" value="1"/>
</dbReference>
<gene>
    <name evidence="2" type="ORF">ACFQQG_04270</name>
</gene>
<evidence type="ECO:0000313" key="2">
    <source>
        <dbReference type="EMBL" id="MFC7057531.1"/>
    </source>
</evidence>
<dbReference type="SUPFAM" id="SSF56655">
    <property type="entry name" value="Carbohydrate phosphatase"/>
    <property type="match status" value="1"/>
</dbReference>
<evidence type="ECO:0000313" key="3">
    <source>
        <dbReference type="Proteomes" id="UP001596445"/>
    </source>
</evidence>
<keyword evidence="1" id="KW-0479">Metal-binding</keyword>
<accession>A0ABD5VWH3</accession>
<dbReference type="InterPro" id="IPR000760">
    <property type="entry name" value="Inositol_monophosphatase-like"/>
</dbReference>
<dbReference type="Pfam" id="PF00459">
    <property type="entry name" value="Inositol_P"/>
    <property type="match status" value="1"/>
</dbReference>
<evidence type="ECO:0000256" key="1">
    <source>
        <dbReference type="PIRSR" id="PIRSR600760-2"/>
    </source>
</evidence>
<dbReference type="EMBL" id="JBHSZI010000001">
    <property type="protein sequence ID" value="MFC7057531.1"/>
    <property type="molecule type" value="Genomic_DNA"/>
</dbReference>
<protein>
    <submittedName>
        <fullName evidence="2">Inositol monophosphatase family protein</fullName>
    </submittedName>
</protein>
<feature type="binding site" evidence="1">
    <location>
        <position position="9"/>
    </location>
    <ligand>
        <name>Mg(2+)</name>
        <dbReference type="ChEBI" id="CHEBI:18420"/>
        <label>1</label>
        <note>catalytic</note>
    </ligand>
</feature>
<keyword evidence="1" id="KW-0460">Magnesium</keyword>
<dbReference type="Proteomes" id="UP001596445">
    <property type="component" value="Unassembled WGS sequence"/>
</dbReference>